<feature type="domain" description="Cyclic nucleotide-binding" evidence="2">
    <location>
        <begin position="14"/>
        <end position="116"/>
    </location>
</feature>
<dbReference type="PANTHER" id="PTHR45638:SF11">
    <property type="entry name" value="CYCLIC NUCLEOTIDE-GATED CATION CHANNEL SUBUNIT A"/>
    <property type="match status" value="1"/>
</dbReference>
<dbReference type="SUPFAM" id="SSF51206">
    <property type="entry name" value="cAMP-binding domain-like"/>
    <property type="match status" value="2"/>
</dbReference>
<dbReference type="GO" id="GO:0044877">
    <property type="term" value="F:protein-containing complex binding"/>
    <property type="evidence" value="ECO:0007669"/>
    <property type="project" value="TreeGrafter"/>
</dbReference>
<proteinExistence type="predicted"/>
<reference evidence="3 4" key="1">
    <citation type="submission" date="2015-11" db="EMBL/GenBank/DDBJ databases">
        <title>Genomic analysis of 38 Legionella species identifies large and diverse effector repertoires.</title>
        <authorList>
            <person name="Burstein D."/>
            <person name="Amaro F."/>
            <person name="Zusman T."/>
            <person name="Lifshitz Z."/>
            <person name="Cohen O."/>
            <person name="Gilbert J.A."/>
            <person name="Pupko T."/>
            <person name="Shuman H.A."/>
            <person name="Segal G."/>
        </authorList>
    </citation>
    <scope>NUCLEOTIDE SEQUENCE [LARGE SCALE GENOMIC DNA]</scope>
    <source>
        <strain evidence="3 4">CDC#1442-AUS-E</strain>
    </source>
</reference>
<gene>
    <name evidence="3" type="ORF">Lqui_0677</name>
</gene>
<dbReference type="CDD" id="cd00038">
    <property type="entry name" value="CAP_ED"/>
    <property type="match status" value="1"/>
</dbReference>
<dbReference type="PATRIC" id="fig|45073.5.peg.714"/>
<dbReference type="InterPro" id="IPR000595">
    <property type="entry name" value="cNMP-bd_dom"/>
</dbReference>
<name>A0A0W0Y4H1_9GAMM</name>
<keyword evidence="1" id="KW-0406">Ion transport</keyword>
<dbReference type="PROSITE" id="PS50042">
    <property type="entry name" value="CNMP_BINDING_3"/>
    <property type="match status" value="2"/>
</dbReference>
<accession>A0A0W0Y4H1</accession>
<evidence type="ECO:0000313" key="3">
    <source>
        <dbReference type="EMBL" id="KTD51833.1"/>
    </source>
</evidence>
<dbReference type="RefSeq" id="WP_058506781.1">
    <property type="nucleotide sequence ID" value="NZ_CAAAIK010000011.1"/>
</dbReference>
<dbReference type="InterPro" id="IPR050866">
    <property type="entry name" value="CNG_cation_channel"/>
</dbReference>
<keyword evidence="1" id="KW-0407">Ion channel</keyword>
<keyword evidence="1" id="KW-0813">Transport</keyword>
<dbReference type="InterPro" id="IPR014710">
    <property type="entry name" value="RmlC-like_jellyroll"/>
</dbReference>
<dbReference type="SMART" id="SM00100">
    <property type="entry name" value="cNMP"/>
    <property type="match status" value="1"/>
</dbReference>
<sequence>MNKNNFETLTRMVFFEQLTREELVFLADYIKEQVFSQGKTILRQGRMGGDLYLIGDGLVSVWIALPGDYTKEATTLQPGQCFGEVSFLAHAPFTANIIAEVDTFCFILSQDVLLMLRVAAPQIAYKIEKAIAYQTAEKIVANFHHMRELFHQLPEEYWASAHARRLADPTANSEELTLTDLDLGYVRRMNFFQDMNKEQFGFLIKQMSIRSYDRGYRFITDDSDNRRLALIYSGAVMLFFKEDGKLQKSLAVFGVGEIFMENFFLAEFRKHANYVICEKSIVLELDDADYLNLQKTHPEIFYKISQYIHRGIARSVYIVNRQFIRIDTEYHHLLK</sequence>
<dbReference type="Pfam" id="PF00027">
    <property type="entry name" value="cNMP_binding"/>
    <property type="match status" value="1"/>
</dbReference>
<dbReference type="InterPro" id="IPR018490">
    <property type="entry name" value="cNMP-bd_dom_sf"/>
</dbReference>
<dbReference type="AlphaFoldDB" id="A0A0W0Y4H1"/>
<dbReference type="Gene3D" id="2.60.120.10">
    <property type="entry name" value="Jelly Rolls"/>
    <property type="match status" value="2"/>
</dbReference>
<dbReference type="OrthoDB" id="5642367at2"/>
<keyword evidence="1" id="KW-1071">Ligand-gated ion channel</keyword>
<dbReference type="STRING" id="45073.Lqui_0677"/>
<evidence type="ECO:0000259" key="2">
    <source>
        <dbReference type="PROSITE" id="PS50042"/>
    </source>
</evidence>
<dbReference type="EMBL" id="LNYS01000006">
    <property type="protein sequence ID" value="KTD51833.1"/>
    <property type="molecule type" value="Genomic_DNA"/>
</dbReference>
<protein>
    <submittedName>
        <fullName evidence="3">cNMP binding domain-containing protein</fullName>
    </submittedName>
</protein>
<dbReference type="PANTHER" id="PTHR45638">
    <property type="entry name" value="CYCLIC NUCLEOTIDE-GATED CATION CHANNEL SUBUNIT A"/>
    <property type="match status" value="1"/>
</dbReference>
<evidence type="ECO:0000256" key="1">
    <source>
        <dbReference type="ARBA" id="ARBA00023286"/>
    </source>
</evidence>
<evidence type="ECO:0000313" key="4">
    <source>
        <dbReference type="Proteomes" id="UP000054618"/>
    </source>
</evidence>
<dbReference type="GO" id="GO:0005221">
    <property type="term" value="F:intracellularly cyclic nucleotide-activated monoatomic cation channel activity"/>
    <property type="evidence" value="ECO:0007669"/>
    <property type="project" value="InterPro"/>
</dbReference>
<organism evidence="3 4">
    <name type="scientific">Legionella quinlivanii</name>
    <dbReference type="NCBI Taxonomy" id="45073"/>
    <lineage>
        <taxon>Bacteria</taxon>
        <taxon>Pseudomonadati</taxon>
        <taxon>Pseudomonadota</taxon>
        <taxon>Gammaproteobacteria</taxon>
        <taxon>Legionellales</taxon>
        <taxon>Legionellaceae</taxon>
        <taxon>Legionella</taxon>
    </lineage>
</organism>
<comment type="caution">
    <text evidence="3">The sequence shown here is derived from an EMBL/GenBank/DDBJ whole genome shotgun (WGS) entry which is preliminary data.</text>
</comment>
<keyword evidence="4" id="KW-1185">Reference proteome</keyword>
<feature type="domain" description="Cyclic nucleotide-binding" evidence="2">
    <location>
        <begin position="191"/>
        <end position="311"/>
    </location>
</feature>
<dbReference type="Proteomes" id="UP000054618">
    <property type="component" value="Unassembled WGS sequence"/>
</dbReference>